<feature type="region of interest" description="Disordered" evidence="1">
    <location>
        <begin position="1"/>
        <end position="59"/>
    </location>
</feature>
<evidence type="ECO:0000256" key="1">
    <source>
        <dbReference type="SAM" id="MobiDB-lite"/>
    </source>
</evidence>
<accession>A0A1H5CHI4</accession>
<gene>
    <name evidence="3" type="ORF">SAMN04488554_0372</name>
</gene>
<feature type="compositionally biased region" description="Basic and acidic residues" evidence="1">
    <location>
        <begin position="16"/>
        <end position="59"/>
    </location>
</feature>
<feature type="transmembrane region" description="Helical" evidence="2">
    <location>
        <begin position="118"/>
        <end position="141"/>
    </location>
</feature>
<feature type="compositionally biased region" description="Pro residues" evidence="1">
    <location>
        <begin position="1"/>
        <end position="15"/>
    </location>
</feature>
<keyword evidence="4" id="KW-1185">Reference proteome</keyword>
<feature type="transmembrane region" description="Helical" evidence="2">
    <location>
        <begin position="87"/>
        <end position="106"/>
    </location>
</feature>
<keyword evidence="2" id="KW-0472">Membrane</keyword>
<reference evidence="4" key="1">
    <citation type="submission" date="2016-10" db="EMBL/GenBank/DDBJ databases">
        <authorList>
            <person name="Varghese N."/>
            <person name="Submissions S."/>
        </authorList>
    </citation>
    <scope>NUCLEOTIDE SEQUENCE [LARGE SCALE GENOMIC DNA]</scope>
    <source>
        <strain evidence="4">DSM 21368</strain>
    </source>
</reference>
<feature type="transmembrane region" description="Helical" evidence="2">
    <location>
        <begin position="60"/>
        <end position="81"/>
    </location>
</feature>
<protein>
    <submittedName>
        <fullName evidence="3">Uncharacterized protein</fullName>
    </submittedName>
</protein>
<dbReference type="AlphaFoldDB" id="A0A1H5CHI4"/>
<keyword evidence="2" id="KW-0812">Transmembrane</keyword>
<evidence type="ECO:0000256" key="2">
    <source>
        <dbReference type="SAM" id="Phobius"/>
    </source>
</evidence>
<proteinExistence type="predicted"/>
<evidence type="ECO:0000313" key="3">
    <source>
        <dbReference type="EMBL" id="SED66106.1"/>
    </source>
</evidence>
<sequence length="178" mass="19512">MPNPYAPPDPNAPPPPKREWPDRDAEKRHHAEQGDQSKNEPPRKGDGGERRTPTPEEARAASKSILTFGVMMLCGLLALQWPIPWQLAAPVFFGVATALGIRALLVHRRINGPGSFSVFLILGVGMAGVLTFSALTPLALWDAQVERQECLDSALTLAAEQRCQDAYTEALEERFSTE</sequence>
<organism evidence="3 4">
    <name type="scientific">Ruania alba</name>
    <dbReference type="NCBI Taxonomy" id="648782"/>
    <lineage>
        <taxon>Bacteria</taxon>
        <taxon>Bacillati</taxon>
        <taxon>Actinomycetota</taxon>
        <taxon>Actinomycetes</taxon>
        <taxon>Micrococcales</taxon>
        <taxon>Ruaniaceae</taxon>
        <taxon>Ruania</taxon>
    </lineage>
</organism>
<name>A0A1H5CHI4_9MICO</name>
<evidence type="ECO:0000313" key="4">
    <source>
        <dbReference type="Proteomes" id="UP000199220"/>
    </source>
</evidence>
<dbReference type="Proteomes" id="UP000199220">
    <property type="component" value="Unassembled WGS sequence"/>
</dbReference>
<keyword evidence="2" id="KW-1133">Transmembrane helix</keyword>
<dbReference type="EMBL" id="FNTX01000001">
    <property type="protein sequence ID" value="SED66106.1"/>
    <property type="molecule type" value="Genomic_DNA"/>
</dbReference>